<keyword evidence="3" id="KW-0479">Metal-binding</keyword>
<dbReference type="GO" id="GO:0071555">
    <property type="term" value="P:cell wall organization"/>
    <property type="evidence" value="ECO:0007669"/>
    <property type="project" value="UniProtKB-KW"/>
</dbReference>
<dbReference type="GO" id="GO:0160237">
    <property type="term" value="F:D-Ala-D-Ala dipeptidase activity"/>
    <property type="evidence" value="ECO:0007669"/>
    <property type="project" value="UniProtKB-EC"/>
</dbReference>
<keyword evidence="6" id="KW-0224">Dipeptidase</keyword>
<evidence type="ECO:0000256" key="7">
    <source>
        <dbReference type="ARBA" id="ARBA00023049"/>
    </source>
</evidence>
<keyword evidence="9" id="KW-0732">Signal</keyword>
<evidence type="ECO:0000313" key="11">
    <source>
        <dbReference type="Proteomes" id="UP000054742"/>
    </source>
</evidence>
<evidence type="ECO:0000256" key="3">
    <source>
        <dbReference type="ARBA" id="ARBA00022723"/>
    </source>
</evidence>
<evidence type="ECO:0000256" key="4">
    <source>
        <dbReference type="ARBA" id="ARBA00022801"/>
    </source>
</evidence>
<accession>A0A0W0S009</accession>
<dbReference type="SUPFAM" id="SSF55166">
    <property type="entry name" value="Hedgehog/DD-peptidase"/>
    <property type="match status" value="1"/>
</dbReference>
<evidence type="ECO:0000256" key="9">
    <source>
        <dbReference type="SAM" id="SignalP"/>
    </source>
</evidence>
<proteinExistence type="predicted"/>
<evidence type="ECO:0000313" key="10">
    <source>
        <dbReference type="EMBL" id="KTC76752.1"/>
    </source>
</evidence>
<sequence>MKPYLLLGLPLLNLQAHALPQGFVYLQQIAPQVVEDLRYVTADNFMGRPVPGYLANRCILTLPAAQQLAKAEKKPWRWDILLKFMTVIAHKKQLTLFIYGVKKPATKK</sequence>
<protein>
    <submittedName>
        <fullName evidence="10">Uncharacterized protein</fullName>
    </submittedName>
</protein>
<evidence type="ECO:0000256" key="5">
    <source>
        <dbReference type="ARBA" id="ARBA00022833"/>
    </source>
</evidence>
<dbReference type="GO" id="GO:0006508">
    <property type="term" value="P:proteolysis"/>
    <property type="evidence" value="ECO:0007669"/>
    <property type="project" value="UniProtKB-KW"/>
</dbReference>
<feature type="chain" id="PRO_5006911458" evidence="9">
    <location>
        <begin position="19"/>
        <end position="108"/>
    </location>
</feature>
<keyword evidence="11" id="KW-1185">Reference proteome</keyword>
<dbReference type="GO" id="GO:0008237">
    <property type="term" value="F:metallopeptidase activity"/>
    <property type="evidence" value="ECO:0007669"/>
    <property type="project" value="UniProtKB-KW"/>
</dbReference>
<dbReference type="AlphaFoldDB" id="A0A0W0S009"/>
<gene>
    <name evidence="10" type="ORF">Lbru_2859</name>
</gene>
<dbReference type="Proteomes" id="UP000054742">
    <property type="component" value="Unassembled WGS sequence"/>
</dbReference>
<dbReference type="PATRIC" id="fig|29422.6.peg.3033"/>
<dbReference type="PANTHER" id="PTHR43126">
    <property type="entry name" value="D-ALANYL-D-ALANINE DIPEPTIDASE"/>
    <property type="match status" value="1"/>
</dbReference>
<feature type="signal peptide" evidence="9">
    <location>
        <begin position="1"/>
        <end position="18"/>
    </location>
</feature>
<name>A0A0W0S009_9GAMM</name>
<keyword evidence="2" id="KW-0645">Protease</keyword>
<dbReference type="GO" id="GO:0046872">
    <property type="term" value="F:metal ion binding"/>
    <property type="evidence" value="ECO:0007669"/>
    <property type="project" value="UniProtKB-KW"/>
</dbReference>
<dbReference type="Gene3D" id="3.30.1380.10">
    <property type="match status" value="1"/>
</dbReference>
<dbReference type="Pfam" id="PF01427">
    <property type="entry name" value="Peptidase_M15"/>
    <property type="match status" value="1"/>
</dbReference>
<evidence type="ECO:0000256" key="2">
    <source>
        <dbReference type="ARBA" id="ARBA00022670"/>
    </source>
</evidence>
<comment type="caution">
    <text evidence="10">The sequence shown here is derived from an EMBL/GenBank/DDBJ whole genome shotgun (WGS) entry which is preliminary data.</text>
</comment>
<dbReference type="EMBL" id="LNXV01000036">
    <property type="protein sequence ID" value="KTC76752.1"/>
    <property type="molecule type" value="Genomic_DNA"/>
</dbReference>
<evidence type="ECO:0000256" key="8">
    <source>
        <dbReference type="ARBA" id="ARBA00023316"/>
    </source>
</evidence>
<keyword evidence="5" id="KW-0862">Zinc</keyword>
<dbReference type="InterPro" id="IPR000755">
    <property type="entry name" value="A_A_dipeptidase"/>
</dbReference>
<keyword evidence="4" id="KW-0378">Hydrolase</keyword>
<comment type="catalytic activity">
    <reaction evidence="1">
        <text>D-alanyl-D-alanine + H2O = 2 D-alanine</text>
        <dbReference type="Rhea" id="RHEA:20661"/>
        <dbReference type="ChEBI" id="CHEBI:15377"/>
        <dbReference type="ChEBI" id="CHEBI:57416"/>
        <dbReference type="ChEBI" id="CHEBI:57822"/>
        <dbReference type="EC" id="3.4.13.22"/>
    </reaction>
</comment>
<keyword evidence="8" id="KW-0961">Cell wall biogenesis/degradation</keyword>
<keyword evidence="7" id="KW-0482">Metalloprotease</keyword>
<evidence type="ECO:0000256" key="6">
    <source>
        <dbReference type="ARBA" id="ARBA00022997"/>
    </source>
</evidence>
<reference evidence="10 11" key="1">
    <citation type="submission" date="2015-11" db="EMBL/GenBank/DDBJ databases">
        <title>Genomic analysis of 38 Legionella species identifies large and diverse effector repertoires.</title>
        <authorList>
            <person name="Burstein D."/>
            <person name="Amaro F."/>
            <person name="Zusman T."/>
            <person name="Lifshitz Z."/>
            <person name="Cohen O."/>
            <person name="Gilbert J.A."/>
            <person name="Pupko T."/>
            <person name="Shuman H.A."/>
            <person name="Segal G."/>
        </authorList>
    </citation>
    <scope>NUCLEOTIDE SEQUENCE [LARGE SCALE GENOMIC DNA]</scope>
    <source>
        <strain evidence="10 11">ATCC 43878</strain>
    </source>
</reference>
<dbReference type="InterPro" id="IPR009045">
    <property type="entry name" value="Zn_M74/Hedgehog-like"/>
</dbReference>
<organism evidence="10 11">
    <name type="scientific">Legionella brunensis</name>
    <dbReference type="NCBI Taxonomy" id="29422"/>
    <lineage>
        <taxon>Bacteria</taxon>
        <taxon>Pseudomonadati</taxon>
        <taxon>Pseudomonadota</taxon>
        <taxon>Gammaproteobacteria</taxon>
        <taxon>Legionellales</taxon>
        <taxon>Legionellaceae</taxon>
        <taxon>Legionella</taxon>
    </lineage>
</organism>
<evidence type="ECO:0000256" key="1">
    <source>
        <dbReference type="ARBA" id="ARBA00001362"/>
    </source>
</evidence>
<dbReference type="STRING" id="29422.Lbru_2859"/>
<dbReference type="PANTHER" id="PTHR43126:SF1">
    <property type="entry name" value="D-ALANYL-D-ALANINE DIPEPTIDASE"/>
    <property type="match status" value="1"/>
</dbReference>